<keyword evidence="3" id="KW-0175">Coiled coil</keyword>
<dbReference type="GO" id="GO:0005524">
    <property type="term" value="F:ATP binding"/>
    <property type="evidence" value="ECO:0007669"/>
    <property type="project" value="UniProtKB-KW"/>
</dbReference>
<feature type="coiled-coil region" evidence="3">
    <location>
        <begin position="241"/>
        <end position="311"/>
    </location>
</feature>
<dbReference type="InterPro" id="IPR032781">
    <property type="entry name" value="ABC_tran_Xtn"/>
</dbReference>
<dbReference type="Gene3D" id="3.40.50.300">
    <property type="entry name" value="P-loop containing nucleotide triphosphate hydrolases"/>
    <property type="match status" value="2"/>
</dbReference>
<evidence type="ECO:0000256" key="4">
    <source>
        <dbReference type="SAM" id="MobiDB-lite"/>
    </source>
</evidence>
<dbReference type="RefSeq" id="WP_155170651.1">
    <property type="nucleotide sequence ID" value="NZ_BAAAFL010000068.1"/>
</dbReference>
<dbReference type="PANTHER" id="PTHR42855:SF1">
    <property type="entry name" value="ABC TRANSPORTER DOMAIN-CONTAINING PROTEIN"/>
    <property type="match status" value="1"/>
</dbReference>
<dbReference type="InterPro" id="IPR003439">
    <property type="entry name" value="ABC_transporter-like_ATP-bd"/>
</dbReference>
<reference evidence="6 7" key="1">
    <citation type="submission" date="2019-02" db="EMBL/GenBank/DDBJ databases">
        <authorList>
            <person name="Goldberg S.R."/>
            <person name="Haltli B.A."/>
            <person name="Correa H."/>
            <person name="Russell K.G."/>
        </authorList>
    </citation>
    <scope>NUCLEOTIDE SEQUENCE [LARGE SCALE GENOMIC DNA]</scope>
    <source>
        <strain evidence="6 7">JCM 16186</strain>
    </source>
</reference>
<dbReference type="Pfam" id="PF16326">
    <property type="entry name" value="ABC_tran_CTD"/>
    <property type="match status" value="1"/>
</dbReference>
<evidence type="ECO:0000256" key="1">
    <source>
        <dbReference type="ARBA" id="ARBA00022741"/>
    </source>
</evidence>
<dbReference type="Gene3D" id="1.10.287.380">
    <property type="entry name" value="Valyl-tRNA synthetase, C-terminal domain"/>
    <property type="match status" value="1"/>
</dbReference>
<dbReference type="Proteomes" id="UP000798808">
    <property type="component" value="Unassembled WGS sequence"/>
</dbReference>
<dbReference type="InterPro" id="IPR003593">
    <property type="entry name" value="AAA+_ATPase"/>
</dbReference>
<evidence type="ECO:0000256" key="3">
    <source>
        <dbReference type="SAM" id="Coils"/>
    </source>
</evidence>
<keyword evidence="7" id="KW-1185">Reference proteome</keyword>
<accession>A0ABW9RKI8</accession>
<dbReference type="PROSITE" id="PS00211">
    <property type="entry name" value="ABC_TRANSPORTER_1"/>
    <property type="match status" value="2"/>
</dbReference>
<dbReference type="InterPro" id="IPR017871">
    <property type="entry name" value="ABC_transporter-like_CS"/>
</dbReference>
<keyword evidence="1" id="KW-0547">Nucleotide-binding</keyword>
<evidence type="ECO:0000256" key="2">
    <source>
        <dbReference type="ARBA" id="ARBA00022840"/>
    </source>
</evidence>
<feature type="compositionally biased region" description="Basic and acidic residues" evidence="4">
    <location>
        <begin position="532"/>
        <end position="566"/>
    </location>
</feature>
<dbReference type="InterPro" id="IPR027417">
    <property type="entry name" value="P-loop_NTPase"/>
</dbReference>
<dbReference type="EMBL" id="SMLW01000434">
    <property type="protein sequence ID" value="MTI24608.1"/>
    <property type="molecule type" value="Genomic_DNA"/>
</dbReference>
<name>A0ABW9RKI8_9BACT</name>
<evidence type="ECO:0000313" key="6">
    <source>
        <dbReference type="EMBL" id="MTI24608.1"/>
    </source>
</evidence>
<dbReference type="Pfam" id="PF12848">
    <property type="entry name" value="ABC_tran_Xtn"/>
    <property type="match status" value="1"/>
</dbReference>
<comment type="caution">
    <text evidence="6">The sequence shown here is derived from an EMBL/GenBank/DDBJ whole genome shotgun (WGS) entry which is preliminary data.</text>
</comment>
<proteinExistence type="predicted"/>
<dbReference type="CDD" id="cd03221">
    <property type="entry name" value="ABCF_EF-3"/>
    <property type="match status" value="2"/>
</dbReference>
<gene>
    <name evidence="6" type="ORF">E1163_06600</name>
</gene>
<dbReference type="SMART" id="SM00382">
    <property type="entry name" value="AAA"/>
    <property type="match status" value="2"/>
</dbReference>
<dbReference type="InterPro" id="IPR051309">
    <property type="entry name" value="ABCF_ATPase"/>
</dbReference>
<feature type="domain" description="ABC transporter" evidence="5">
    <location>
        <begin position="4"/>
        <end position="252"/>
    </location>
</feature>
<dbReference type="Pfam" id="PF00005">
    <property type="entry name" value="ABC_tran"/>
    <property type="match status" value="2"/>
</dbReference>
<feature type="region of interest" description="Disordered" evidence="4">
    <location>
        <begin position="532"/>
        <end position="571"/>
    </location>
</feature>
<keyword evidence="2 6" id="KW-0067">ATP-binding</keyword>
<dbReference type="InterPro" id="IPR037118">
    <property type="entry name" value="Val-tRNA_synth_C_sf"/>
</dbReference>
<organism evidence="6 7">
    <name type="scientific">Fulvivirga kasyanovii</name>
    <dbReference type="NCBI Taxonomy" id="396812"/>
    <lineage>
        <taxon>Bacteria</taxon>
        <taxon>Pseudomonadati</taxon>
        <taxon>Bacteroidota</taxon>
        <taxon>Cytophagia</taxon>
        <taxon>Cytophagales</taxon>
        <taxon>Fulvivirgaceae</taxon>
        <taxon>Fulvivirga</taxon>
    </lineage>
</organism>
<evidence type="ECO:0000313" key="7">
    <source>
        <dbReference type="Proteomes" id="UP000798808"/>
    </source>
</evidence>
<feature type="domain" description="ABC transporter" evidence="5">
    <location>
        <begin position="317"/>
        <end position="535"/>
    </location>
</feature>
<dbReference type="InterPro" id="IPR032524">
    <property type="entry name" value="ABC_tran_C"/>
</dbReference>
<protein>
    <submittedName>
        <fullName evidence="6">ABC transporter ATP-binding protein</fullName>
    </submittedName>
</protein>
<evidence type="ECO:0000259" key="5">
    <source>
        <dbReference type="PROSITE" id="PS50893"/>
    </source>
</evidence>
<dbReference type="PROSITE" id="PS50893">
    <property type="entry name" value="ABC_TRANSPORTER_2"/>
    <property type="match status" value="2"/>
</dbReference>
<dbReference type="PANTHER" id="PTHR42855">
    <property type="entry name" value="ABC TRANSPORTER ATP-BINDING SUBUNIT"/>
    <property type="match status" value="1"/>
</dbReference>
<dbReference type="SUPFAM" id="SSF52540">
    <property type="entry name" value="P-loop containing nucleoside triphosphate hydrolases"/>
    <property type="match status" value="2"/>
</dbReference>
<sequence length="624" mass="71711">MNYLSVDKLSKSYGARVLFQEISFGIDQGQKVALVGVNGSGKSTLLKILAGLDAPDSGEVVLANDVKLTYLGQQPDFEVAQTVLEAVLDSTDELPLLVKQYEECLLKSETDPKAADKITSLISRMDELDGWNYEGQVKEILGKLGISDFQQKVGELSGGQKKRVGLAKTLIEKPDLVILDEPTNHLDLDAIEWLEEYLSQSQMAIIMVTHDRYFLESVTNEIIELDQHQIFKYSGNYSYFLEKKSEREEQQQSEKEKAKNLYNKELEWIRRQPKARGTKAKYRIDAFKEVKEKAHQNLEKQKLELDVKTRRQGGKVLEMEAVSKGFGEKQLFENFSYTFKKGERLGIVGKNGTGKSTFLNILTGQLQPDAGEVSKGETTVMGYYKQKEPEFKPGMKVIEVVQEIAEVITLSDGKTVTASRFLTLFNFSPKAQYDYVDNLSGGEKRRLQLLCVLVQNPNFLILDEPTNDLDLITLRTLEDFLSQFQGCLIIVSHDRYFMDRLVEHLFVFDEGKEIKDFAGNYSIYREWLKQQEASKPEPKKEEPPKQEKVKDDNKRKMSYKEKREFESLEGELEELSKKKKELMERLNSGEQDHNLLMEWGEELKKIEEAIDEKELRWLELSEME</sequence>